<sequence>MEQHWRYGQAVKTLRDTWKGAWSISNPLSAGTSSYKKRSRSEYQQQWMDWEAGQAQALDYAYEQAVERIDSQKPGLRDIALQVLAWITQLELQYALAVEPDTTQFEEENLPDIQGMVSKCFGLVTIENERSIIRLAHYTTREYFERTQGKWFPDAEAEITKTCLTYLSYDVFGTGYCYFDDKLIERLRSSPLYDYATKHWGHHARRAPTLTEEIIEFLESGRKVEAACQALLCSTRYEPCSSTGGGTDPDGGLTGLHLAAYFDLDTIMKSLLGSGNMDPNSAVRFKWHGDMTPLSYAAQMGHEAIVKLLLEKDSVGPDSKNAAQRIGAELRCHMLLRMYMSQSLSYLSILVESTSTL</sequence>
<dbReference type="Pfam" id="PF12796">
    <property type="entry name" value="Ank_2"/>
    <property type="match status" value="1"/>
</dbReference>
<accession>A0A9N9VD45</accession>
<reference evidence="1" key="1">
    <citation type="submission" date="2021-10" db="EMBL/GenBank/DDBJ databases">
        <authorList>
            <person name="Piombo E."/>
        </authorList>
    </citation>
    <scope>NUCLEOTIDE SEQUENCE</scope>
</reference>
<dbReference type="Gene3D" id="1.25.40.20">
    <property type="entry name" value="Ankyrin repeat-containing domain"/>
    <property type="match status" value="1"/>
</dbReference>
<organism evidence="1 2">
    <name type="scientific">Clonostachys rhizophaga</name>
    <dbReference type="NCBI Taxonomy" id="160324"/>
    <lineage>
        <taxon>Eukaryota</taxon>
        <taxon>Fungi</taxon>
        <taxon>Dikarya</taxon>
        <taxon>Ascomycota</taxon>
        <taxon>Pezizomycotina</taxon>
        <taxon>Sordariomycetes</taxon>
        <taxon>Hypocreomycetidae</taxon>
        <taxon>Hypocreales</taxon>
        <taxon>Bionectriaceae</taxon>
        <taxon>Clonostachys</taxon>
    </lineage>
</organism>
<dbReference type="InterPro" id="IPR002110">
    <property type="entry name" value="Ankyrin_rpt"/>
</dbReference>
<dbReference type="SMART" id="SM00248">
    <property type="entry name" value="ANK"/>
    <property type="match status" value="2"/>
</dbReference>
<dbReference type="PANTHER" id="PTHR10039:SF15">
    <property type="entry name" value="NACHT DOMAIN-CONTAINING PROTEIN"/>
    <property type="match status" value="1"/>
</dbReference>
<evidence type="ECO:0000313" key="2">
    <source>
        <dbReference type="Proteomes" id="UP000696573"/>
    </source>
</evidence>
<dbReference type="InterPro" id="IPR036770">
    <property type="entry name" value="Ankyrin_rpt-contain_sf"/>
</dbReference>
<dbReference type="OrthoDB" id="1577640at2759"/>
<name>A0A9N9VD45_9HYPO</name>
<proteinExistence type="predicted"/>
<evidence type="ECO:0000313" key="1">
    <source>
        <dbReference type="EMBL" id="CAH0020308.1"/>
    </source>
</evidence>
<dbReference type="PANTHER" id="PTHR10039">
    <property type="entry name" value="AMELOGENIN"/>
    <property type="match status" value="1"/>
</dbReference>
<protein>
    <submittedName>
        <fullName evidence="1">Uncharacterized protein</fullName>
    </submittedName>
</protein>
<comment type="caution">
    <text evidence="1">The sequence shown here is derived from an EMBL/GenBank/DDBJ whole genome shotgun (WGS) entry which is preliminary data.</text>
</comment>
<dbReference type="AlphaFoldDB" id="A0A9N9VD45"/>
<gene>
    <name evidence="1" type="ORF">CRHIZ90672A_00013808</name>
</gene>
<keyword evidence="2" id="KW-1185">Reference proteome</keyword>
<dbReference type="EMBL" id="CABFNQ020000642">
    <property type="protein sequence ID" value="CAH0020308.1"/>
    <property type="molecule type" value="Genomic_DNA"/>
</dbReference>
<dbReference type="SUPFAM" id="SSF48403">
    <property type="entry name" value="Ankyrin repeat"/>
    <property type="match status" value="1"/>
</dbReference>
<dbReference type="Proteomes" id="UP000696573">
    <property type="component" value="Unassembled WGS sequence"/>
</dbReference>